<dbReference type="Proteomes" id="UP001295794">
    <property type="component" value="Unassembled WGS sequence"/>
</dbReference>
<name>A0AAD2GT29_9AGAR</name>
<organism evidence="2 3">
    <name type="scientific">Mycena citricolor</name>
    <dbReference type="NCBI Taxonomy" id="2018698"/>
    <lineage>
        <taxon>Eukaryota</taxon>
        <taxon>Fungi</taxon>
        <taxon>Dikarya</taxon>
        <taxon>Basidiomycota</taxon>
        <taxon>Agaricomycotina</taxon>
        <taxon>Agaricomycetes</taxon>
        <taxon>Agaricomycetidae</taxon>
        <taxon>Agaricales</taxon>
        <taxon>Marasmiineae</taxon>
        <taxon>Mycenaceae</taxon>
        <taxon>Mycena</taxon>
    </lineage>
</organism>
<dbReference type="InterPro" id="IPR031355">
    <property type="entry name" value="YBL010C/LAA2-like"/>
</dbReference>
<evidence type="ECO:0000313" key="3">
    <source>
        <dbReference type="Proteomes" id="UP001295794"/>
    </source>
</evidence>
<comment type="caution">
    <text evidence="2">The sequence shown here is derived from an EMBL/GenBank/DDBJ whole genome shotgun (WGS) entry which is preliminary data.</text>
</comment>
<proteinExistence type="predicted"/>
<keyword evidence="3" id="KW-1185">Reference proteome</keyword>
<sequence length="339" mass="36058">MSLDDDDFTFGSSVWGSSEPVTLAPPAQSTFFPPPSDDFDDFGSPTETADTNAAVEDDDFGDFGDFDDAGGGGTEFGDDASGGFGGTAEAGPSFAASWTPLRLESSPNRDRLRGDIDEILAPVWANVDFSQVITSDGIREVEGISQILINPESRDLYNILLKSPPPTKPPNWTRSRIRRQHLIALGIPVNLDEVLPPQANGHTMPLLQVTTRPMSAPPGPRNGSVAGTPVPRSGTPQPGGRTEQFGPRPDIDNAKIAQLLSLDADTLAIQPLSTLEGYLAALRAQTANTSALLSHLLQTREALQQDSETYNGLIAELVGEAQKIKTTKGRTPSRKGTAP</sequence>
<feature type="region of interest" description="Disordered" evidence="1">
    <location>
        <begin position="1"/>
        <end position="91"/>
    </location>
</feature>
<protein>
    <submittedName>
        <fullName evidence="2">Uncharacterized protein</fullName>
    </submittedName>
</protein>
<evidence type="ECO:0000313" key="2">
    <source>
        <dbReference type="EMBL" id="CAK5262837.1"/>
    </source>
</evidence>
<feature type="compositionally biased region" description="Acidic residues" evidence="1">
    <location>
        <begin position="55"/>
        <end position="68"/>
    </location>
</feature>
<reference evidence="2" key="1">
    <citation type="submission" date="2023-11" db="EMBL/GenBank/DDBJ databases">
        <authorList>
            <person name="De Vega J J."/>
            <person name="De Vega J J."/>
        </authorList>
    </citation>
    <scope>NUCLEOTIDE SEQUENCE</scope>
</reference>
<gene>
    <name evidence="2" type="ORF">MYCIT1_LOCUS1874</name>
</gene>
<accession>A0AAD2GT29</accession>
<evidence type="ECO:0000256" key="1">
    <source>
        <dbReference type="SAM" id="MobiDB-lite"/>
    </source>
</evidence>
<feature type="region of interest" description="Disordered" evidence="1">
    <location>
        <begin position="212"/>
        <end position="250"/>
    </location>
</feature>
<feature type="compositionally biased region" description="Polar residues" evidence="1">
    <location>
        <begin position="10"/>
        <end position="20"/>
    </location>
</feature>
<dbReference type="AlphaFoldDB" id="A0AAD2GT29"/>
<dbReference type="PANTHER" id="PTHR38698:SF1">
    <property type="entry name" value="FUNGAL PROTEIN"/>
    <property type="match status" value="1"/>
</dbReference>
<dbReference type="EMBL" id="CAVNYO010000027">
    <property type="protein sequence ID" value="CAK5262837.1"/>
    <property type="molecule type" value="Genomic_DNA"/>
</dbReference>
<feature type="compositionally biased region" description="Gly residues" evidence="1">
    <location>
        <begin position="69"/>
        <end position="88"/>
    </location>
</feature>
<dbReference type="PANTHER" id="PTHR38698">
    <property type="entry name" value="EXPRESSED PROTEIN"/>
    <property type="match status" value="1"/>
</dbReference>
<dbReference type="Pfam" id="PF17104">
    <property type="entry name" value="YBL010C_LAA2"/>
    <property type="match status" value="1"/>
</dbReference>